<dbReference type="Gene3D" id="2.130.10.10">
    <property type="entry name" value="YVTN repeat-like/Quinoprotein amine dehydrogenase"/>
    <property type="match status" value="1"/>
</dbReference>
<accession>A0AAQ3M017</accession>
<evidence type="ECO:0000313" key="2">
    <source>
        <dbReference type="EMBL" id="WPG97517.1"/>
    </source>
</evidence>
<feature type="compositionally biased region" description="Basic and acidic residues" evidence="1">
    <location>
        <begin position="526"/>
        <end position="540"/>
    </location>
</feature>
<dbReference type="Proteomes" id="UP001303373">
    <property type="component" value="Chromosome 1"/>
</dbReference>
<dbReference type="AlphaFoldDB" id="A0AAQ3M017"/>
<dbReference type="EMBL" id="CP138580">
    <property type="protein sequence ID" value="WPG97517.1"/>
    <property type="molecule type" value="Genomic_DNA"/>
</dbReference>
<feature type="region of interest" description="Disordered" evidence="1">
    <location>
        <begin position="705"/>
        <end position="726"/>
    </location>
</feature>
<keyword evidence="3" id="KW-1185">Reference proteome</keyword>
<feature type="region of interest" description="Disordered" evidence="1">
    <location>
        <begin position="441"/>
        <end position="474"/>
    </location>
</feature>
<sequence length="891" mass="96973">MPAPGRFDFPPGQHLLITTPSRIVAWDAANTHSIFTSSKAGIVASKEAKDGSGILAVADQHTVVLHDTKRGKESSWGLQASDEDRVRHLEYAQGTSTLFLSTNLTSDIQKYSTERSRLLSTAQVHATPPIALAVSPTGHLMVSASDNPPAVYLRNLAHNSPPVLIEPRASESAVNYAAFHPERSNVFLLAFRDGTLAAYDATKILRKSSGSFSNQQSVSDGEIGRLENVHRTTSKLAIQDGTGVKPILITAAAFLPGYKTRSVSVGSDGRCKIVDFVDGGVTVRTWHAKAPLTSVSTLSVTLQNEVPPKTAKRAVNLSSHKIGGPTSTKNLIAVGRADGKVHIYDSLGLLLAEKAVSLNCERIISVEWVKGASPTPLKVKISTVSQPPAQPGAQCAQSVTVVPNIQSPTPMPAENMAAVNFPPTLEETDETILTQQTTASRKFTIHPDEVESDEGTVRYSPSPKRSNKLMPPNIPSSANYLDLFSPIKPPMAKQAEPAQQRIYSPPRIRPRISSQTFIQHPGGRPGLKESVADEPQRVEDSGDQGKTSASTLELHTNNKLLQLKDTKLPPSSIKQRTTYLKPIRKSRRSMGRSEITPNNNARVLADLRKLSSAPTGTQQKQGALSAFAKKSASNSKIHPAYRHHVSILRSPSRQKAWHPGNVLERESTWPTDSLQDEFPHENEDDIWFTSDTDREGKSLRQRRLKTLARPPARQESRTNPENHETGIFPPLASTEDEMLTAVSHFSPSQTQSPTSEDVCELFPRGSSLSPEHRKPHRKDLVALSPGDDRYLREISHNAAQKQKAAPSISPWARVEAEKRTQPNSGIGASNNAPKLEPNVTNNVATVCEGCVTANVTIGKLDEDVARLRGEVLMLKALLRRNGIPIPAALNR</sequence>
<evidence type="ECO:0000256" key="1">
    <source>
        <dbReference type="SAM" id="MobiDB-lite"/>
    </source>
</evidence>
<feature type="region of interest" description="Disordered" evidence="1">
    <location>
        <begin position="514"/>
        <end position="552"/>
    </location>
</feature>
<protein>
    <recommendedName>
        <fullName evidence="4">WD40 repeat-like protein</fullName>
    </recommendedName>
</protein>
<gene>
    <name evidence="2" type="ORF">R9X50_00029400</name>
</gene>
<proteinExistence type="predicted"/>
<name>A0AAQ3M017_9PEZI</name>
<evidence type="ECO:0000313" key="3">
    <source>
        <dbReference type="Proteomes" id="UP001303373"/>
    </source>
</evidence>
<dbReference type="InterPro" id="IPR015943">
    <property type="entry name" value="WD40/YVTN_repeat-like_dom_sf"/>
</dbReference>
<feature type="compositionally biased region" description="Basic and acidic residues" evidence="1">
    <location>
        <begin position="712"/>
        <end position="724"/>
    </location>
</feature>
<organism evidence="2 3">
    <name type="scientific">Acrodontium crateriforme</name>
    <dbReference type="NCBI Taxonomy" id="150365"/>
    <lineage>
        <taxon>Eukaryota</taxon>
        <taxon>Fungi</taxon>
        <taxon>Dikarya</taxon>
        <taxon>Ascomycota</taxon>
        <taxon>Pezizomycotina</taxon>
        <taxon>Dothideomycetes</taxon>
        <taxon>Dothideomycetidae</taxon>
        <taxon>Mycosphaerellales</taxon>
        <taxon>Teratosphaeriaceae</taxon>
        <taxon>Acrodontium</taxon>
    </lineage>
</organism>
<reference evidence="2 3" key="1">
    <citation type="submission" date="2023-11" db="EMBL/GenBank/DDBJ databases">
        <title>An acidophilic fungus is an integral part of prey digestion in a carnivorous sundew plant.</title>
        <authorList>
            <person name="Tsai I.J."/>
        </authorList>
    </citation>
    <scope>NUCLEOTIDE SEQUENCE [LARGE SCALE GENOMIC DNA]</scope>
    <source>
        <strain evidence="2">169a</strain>
    </source>
</reference>
<evidence type="ECO:0008006" key="4">
    <source>
        <dbReference type="Google" id="ProtNLM"/>
    </source>
</evidence>
<dbReference type="InterPro" id="IPR011047">
    <property type="entry name" value="Quinoprotein_ADH-like_sf"/>
</dbReference>
<dbReference type="SUPFAM" id="SSF50998">
    <property type="entry name" value="Quinoprotein alcohol dehydrogenase-like"/>
    <property type="match status" value="1"/>
</dbReference>